<keyword evidence="4" id="KW-1185">Reference proteome</keyword>
<dbReference type="PANTHER" id="PTHR31793:SF27">
    <property type="entry name" value="NOVEL THIOESTERASE SUPERFAMILY DOMAIN AND SAPOSIN A-TYPE DOMAIN CONTAINING PROTEIN (0610012H03RIK)"/>
    <property type="match status" value="1"/>
</dbReference>
<reference evidence="4" key="1">
    <citation type="submission" date="2021-04" db="EMBL/GenBank/DDBJ databases">
        <title>A novel Synergistetes isolate from a pyrite-forming mixed culture.</title>
        <authorList>
            <person name="Bunk B."/>
            <person name="Sproer C."/>
            <person name="Spring S."/>
            <person name="Pester M."/>
        </authorList>
    </citation>
    <scope>NUCLEOTIDE SEQUENCE [LARGE SCALE GENOMIC DNA]</scope>
    <source>
        <strain evidence="4">J.5.4.2-T.3.5.2</strain>
    </source>
</reference>
<accession>A0A9Q7EV34</accession>
<proteinExistence type="inferred from homology"/>
<dbReference type="InterPro" id="IPR050563">
    <property type="entry name" value="4-hydroxybenzoyl-CoA_TE"/>
</dbReference>
<dbReference type="InterPro" id="IPR008272">
    <property type="entry name" value="HB-CoA_thioesterase_AS"/>
</dbReference>
<comment type="similarity">
    <text evidence="1">Belongs to the 4-hydroxybenzoyl-CoA thioesterase family.</text>
</comment>
<dbReference type="EMBL" id="CP072943">
    <property type="protein sequence ID" value="QTX31689.1"/>
    <property type="molecule type" value="Genomic_DNA"/>
</dbReference>
<evidence type="ECO:0000256" key="1">
    <source>
        <dbReference type="ARBA" id="ARBA00005953"/>
    </source>
</evidence>
<dbReference type="Pfam" id="PF13279">
    <property type="entry name" value="4HBT_2"/>
    <property type="match status" value="1"/>
</dbReference>
<evidence type="ECO:0000313" key="3">
    <source>
        <dbReference type="EMBL" id="QTX31689.1"/>
    </source>
</evidence>
<dbReference type="GO" id="GO:0047617">
    <property type="term" value="F:fatty acyl-CoA hydrolase activity"/>
    <property type="evidence" value="ECO:0007669"/>
    <property type="project" value="TreeGrafter"/>
</dbReference>
<dbReference type="RefSeq" id="WP_274372861.1">
    <property type="nucleotide sequence ID" value="NZ_CP072943.1"/>
</dbReference>
<evidence type="ECO:0000313" key="4">
    <source>
        <dbReference type="Proteomes" id="UP000671879"/>
    </source>
</evidence>
<dbReference type="CDD" id="cd00586">
    <property type="entry name" value="4HBT"/>
    <property type="match status" value="1"/>
</dbReference>
<dbReference type="Proteomes" id="UP000671879">
    <property type="component" value="Chromosome"/>
</dbReference>
<organism evidence="3 4">
    <name type="scientific">Aminithiophilus ramosus</name>
    <dbReference type="NCBI Taxonomy" id="3029084"/>
    <lineage>
        <taxon>Bacteria</taxon>
        <taxon>Thermotogati</taxon>
        <taxon>Synergistota</taxon>
        <taxon>Synergistia</taxon>
        <taxon>Synergistales</taxon>
        <taxon>Aminithiophilaceae</taxon>
        <taxon>Aminithiophilus</taxon>
    </lineage>
</organism>
<dbReference type="InterPro" id="IPR006684">
    <property type="entry name" value="YbgC/YbaW"/>
</dbReference>
<sequence>MARLFTSHQRVRYAETDQMGVVYHANYLVWFEAARGDFCRELNIPVPAMEASGLMLPVVEVRCRYKRPARYDERIRVETTLAELKSHSVTFRYRVLRDEEGVLLVEGSTRHGFCDLEGHLVRCPDGYRLLFESCL</sequence>
<protein>
    <submittedName>
        <fullName evidence="3">Acyl-CoA thioesterase</fullName>
    </submittedName>
</protein>
<keyword evidence="2" id="KW-0378">Hydrolase</keyword>
<dbReference type="AlphaFoldDB" id="A0A9Q7EV34"/>
<dbReference type="InterPro" id="IPR029069">
    <property type="entry name" value="HotDog_dom_sf"/>
</dbReference>
<gene>
    <name evidence="3" type="ORF">KAR29_10040</name>
</gene>
<evidence type="ECO:0000256" key="2">
    <source>
        <dbReference type="ARBA" id="ARBA00022801"/>
    </source>
</evidence>
<dbReference type="NCBIfam" id="TIGR00051">
    <property type="entry name" value="YbgC/FadM family acyl-CoA thioesterase"/>
    <property type="match status" value="1"/>
</dbReference>
<dbReference type="SUPFAM" id="SSF54637">
    <property type="entry name" value="Thioesterase/thiol ester dehydrase-isomerase"/>
    <property type="match status" value="1"/>
</dbReference>
<dbReference type="PIRSF" id="PIRSF003230">
    <property type="entry name" value="YbgC"/>
    <property type="match status" value="1"/>
</dbReference>
<dbReference type="KEGG" id="aram:KAR29_10040"/>
<dbReference type="PANTHER" id="PTHR31793">
    <property type="entry name" value="4-HYDROXYBENZOYL-COA THIOESTERASE FAMILY MEMBER"/>
    <property type="match status" value="1"/>
</dbReference>
<dbReference type="Gene3D" id="3.10.129.10">
    <property type="entry name" value="Hotdog Thioesterase"/>
    <property type="match status" value="1"/>
</dbReference>
<name>A0A9Q7EV34_9BACT</name>
<dbReference type="PROSITE" id="PS01328">
    <property type="entry name" value="4HBCOA_THIOESTERASE"/>
    <property type="match status" value="1"/>
</dbReference>